<feature type="transmembrane region" description="Helical" evidence="1">
    <location>
        <begin position="178"/>
        <end position="196"/>
    </location>
</feature>
<feature type="transmembrane region" description="Helical" evidence="1">
    <location>
        <begin position="216"/>
        <end position="235"/>
    </location>
</feature>
<feature type="transmembrane region" description="Helical" evidence="1">
    <location>
        <begin position="48"/>
        <end position="66"/>
    </location>
</feature>
<evidence type="ECO:0000313" key="3">
    <source>
        <dbReference type="Proteomes" id="UP000595349"/>
    </source>
</evidence>
<keyword evidence="3" id="KW-1185">Reference proteome</keyword>
<evidence type="ECO:0000313" key="2">
    <source>
        <dbReference type="EMBL" id="QQK81256.1"/>
    </source>
</evidence>
<protein>
    <submittedName>
        <fullName evidence="2">Uncharacterized protein</fullName>
    </submittedName>
</protein>
<reference evidence="2 3" key="1">
    <citation type="submission" date="2020-06" db="EMBL/GenBank/DDBJ databases">
        <title>Genomic analysis of Salicibibacter sp. NKC21-4.</title>
        <authorList>
            <person name="Oh Y.J."/>
        </authorList>
    </citation>
    <scope>NUCLEOTIDE SEQUENCE [LARGE SCALE GENOMIC DNA]</scope>
    <source>
        <strain evidence="2 3">NKC21-4</strain>
    </source>
</reference>
<organism evidence="2 3">
    <name type="scientific">Salicibibacter cibi</name>
    <dbReference type="NCBI Taxonomy" id="2743001"/>
    <lineage>
        <taxon>Bacteria</taxon>
        <taxon>Bacillati</taxon>
        <taxon>Bacillota</taxon>
        <taxon>Bacilli</taxon>
        <taxon>Bacillales</taxon>
        <taxon>Bacillaceae</taxon>
        <taxon>Salicibibacter</taxon>
    </lineage>
</organism>
<feature type="transmembrane region" description="Helical" evidence="1">
    <location>
        <begin position="21"/>
        <end position="42"/>
    </location>
</feature>
<dbReference type="AlphaFoldDB" id="A0A7T6ZD06"/>
<evidence type="ECO:0000256" key="1">
    <source>
        <dbReference type="SAM" id="Phobius"/>
    </source>
</evidence>
<accession>A0A7T6ZD06</accession>
<keyword evidence="1" id="KW-0812">Transmembrane</keyword>
<dbReference type="EMBL" id="CP054706">
    <property type="protein sequence ID" value="QQK81256.1"/>
    <property type="molecule type" value="Genomic_DNA"/>
</dbReference>
<dbReference type="Proteomes" id="UP000595349">
    <property type="component" value="Chromosome"/>
</dbReference>
<gene>
    <name evidence="2" type="ORF">HUG20_15980</name>
</gene>
<proteinExistence type="predicted"/>
<dbReference type="KEGG" id="scib:HUG20_15980"/>
<sequence>MMIRDVFRLAWSEWKSVSVRGVVSALFVLICYAILLAFVAGLGEGEGIVLGLDFWFILAIILWLGMSQFSGEPFNLTKMNDDILSTPFYRYMRRLPVSELSLFRSRLLVKAVYLTVLMLAMVSLAVIFVPEPFPFSFGDQPFISFVAFWIAVAMISTMNAINEIGYNMKENTKMNLKAAAWMIGFLVLYLVIWVWLVPYNGTIMRFTIDYSEAHPTVMLAIAGAIVIVTLVIFEYSGRQKIRKQRNGR</sequence>
<keyword evidence="1" id="KW-1133">Transmembrane helix</keyword>
<keyword evidence="1" id="KW-0472">Membrane</keyword>
<feature type="transmembrane region" description="Helical" evidence="1">
    <location>
        <begin position="111"/>
        <end position="130"/>
    </location>
</feature>
<name>A0A7T6ZD06_9BACI</name>
<feature type="transmembrane region" description="Helical" evidence="1">
    <location>
        <begin position="142"/>
        <end position="166"/>
    </location>
</feature>
<dbReference type="RefSeq" id="WP_200085687.1">
    <property type="nucleotide sequence ID" value="NZ_CP054706.1"/>
</dbReference>